<evidence type="ECO:0000256" key="4">
    <source>
        <dbReference type="ARBA" id="ARBA00022525"/>
    </source>
</evidence>
<evidence type="ECO:0000259" key="12">
    <source>
        <dbReference type="Pfam" id="PF17961"/>
    </source>
</evidence>
<reference evidence="13" key="1">
    <citation type="submission" date="2018-05" db="EMBL/GenBank/DDBJ databases">
        <title>Genome Comparison of Lactic Acid Bacteria Isolated from non-Wheat Sourdough.</title>
        <authorList>
            <person name="Rice T."/>
            <person name="Axel C."/>
            <person name="Lynch K.M."/>
            <person name="Benz C."/>
            <person name="Arendt E.K."/>
            <person name="Coffey A."/>
        </authorList>
    </citation>
    <scope>NUCLEOTIDE SEQUENCE</scope>
    <source>
        <strain evidence="13">TR055</strain>
    </source>
</reference>
<sequence length="663" mass="67978">MRKLIYAILVGMAALLVGVGLAHPVVGHAADVPVTGLSAGDAIIKDSNGKVVTGQGPFDRYQSYSVNYNWQIPDGVKLAGNTSTVSVPAGLEPNADISFDITDSTGTVVGHFSIKAGSSTGTVTYNEHADSAVSRHGSLSFHASGTSDNNNQGNGWTVNKIGWISGMEPQGAPNELAWNVAFNSASANIGTVTITDTLGPGQTYVPGSVYAPTGSYDAKGNFIPDSGTLTPAVSVNGSEITFTFSNVTKAVDMTYKTKPTLTNNEGKWTNTASASNGGSVSATVTWGGNGTGTGEGPSEVTLTKTASDGTKLPDAIYKLEDSLGQVMFSALKTDENGQINLHMITPGDYTLTEVTAPDGYELNTTPIKFTVVAGQKPIQLNAVDPKATPTVPTPDKGSLLIKKTGMNGVALPGAVFTLKAASGEVIKEGLETDANGEILLPDLAAGTYTLIETKAPEGYTVNSEPITVEIPADGHEVVVPIKDQQVTGGSETPTPNPQEPQVPGVTPPTKPIEPTTPGVTPPTKPGVTPPTKPTKPTTPGVTVPTKPIKPIKPGVTPATKPTTPSTAGTIKPGVTGSTSTGTTTPGGMGTDSRSNARSVGHAGGSGIVGQARNANGTAGMRAHGQTMTRLPQTNEQTSPWAAVIGLVGLLGVIVFGRVYRHQD</sequence>
<name>A0AAJ5FIL5_LEVBR</name>
<evidence type="ECO:0000256" key="6">
    <source>
        <dbReference type="ARBA" id="ARBA00023088"/>
    </source>
</evidence>
<dbReference type="Proteomes" id="UP000785759">
    <property type="component" value="Unassembled WGS sequence"/>
</dbReference>
<dbReference type="RefSeq" id="WP_110139931.1">
    <property type="nucleotide sequence ID" value="NZ_CP021456.1"/>
</dbReference>
<dbReference type="NCBIfam" id="TIGR01167">
    <property type="entry name" value="LPXTG_anchor"/>
    <property type="match status" value="1"/>
</dbReference>
<evidence type="ECO:0000256" key="3">
    <source>
        <dbReference type="ARBA" id="ARBA00022512"/>
    </source>
</evidence>
<evidence type="ECO:0000256" key="8">
    <source>
        <dbReference type="SAM" id="Phobius"/>
    </source>
</evidence>
<dbReference type="Pfam" id="PF05737">
    <property type="entry name" value="Collagen_bind"/>
    <property type="match status" value="1"/>
</dbReference>
<dbReference type="SUPFAM" id="SSF49401">
    <property type="entry name" value="Bacterial adhesins"/>
    <property type="match status" value="2"/>
</dbReference>
<feature type="domain" description="SDR-like Ig" evidence="12">
    <location>
        <begin position="58"/>
        <end position="144"/>
    </location>
</feature>
<proteinExistence type="inferred from homology"/>
<dbReference type="InterPro" id="IPR008966">
    <property type="entry name" value="Adhesion_dom_sf"/>
</dbReference>
<comment type="subcellular location">
    <subcellularLocation>
        <location evidence="1">Secreted</location>
        <location evidence="1">Cell wall</location>
        <topology evidence="1">Peptidoglycan-anchor</topology>
    </subcellularLocation>
</comment>
<keyword evidence="5 9" id="KW-0732">Signal</keyword>
<evidence type="ECO:0000256" key="1">
    <source>
        <dbReference type="ARBA" id="ARBA00004168"/>
    </source>
</evidence>
<evidence type="ECO:0000256" key="2">
    <source>
        <dbReference type="ARBA" id="ARBA00007257"/>
    </source>
</evidence>
<evidence type="ECO:0000313" key="13">
    <source>
        <dbReference type="EMBL" id="TOZ04425.1"/>
    </source>
</evidence>
<dbReference type="InterPro" id="IPR041171">
    <property type="entry name" value="SDR_Ig"/>
</dbReference>
<comment type="similarity">
    <text evidence="2">Belongs to the serine-aspartate repeat-containing protein (SDr) family.</text>
</comment>
<dbReference type="PANTHER" id="PTHR36108:SF13">
    <property type="entry name" value="COLOSSIN-B-RELATED"/>
    <property type="match status" value="1"/>
</dbReference>
<feature type="compositionally biased region" description="Pro residues" evidence="7">
    <location>
        <begin position="494"/>
        <end position="511"/>
    </location>
</feature>
<dbReference type="InterPro" id="IPR008456">
    <property type="entry name" value="Collagen-bd_dom"/>
</dbReference>
<dbReference type="Gene3D" id="2.60.40.10">
    <property type="entry name" value="Immunoglobulins"/>
    <property type="match status" value="2"/>
</dbReference>
<feature type="region of interest" description="Disordered" evidence="7">
    <location>
        <begin position="485"/>
        <end position="612"/>
    </location>
</feature>
<feature type="domain" description="SpaA-like prealbumin fold" evidence="11">
    <location>
        <begin position="299"/>
        <end position="384"/>
    </location>
</feature>
<dbReference type="Pfam" id="PF17802">
    <property type="entry name" value="SpaA"/>
    <property type="match status" value="2"/>
</dbReference>
<dbReference type="AlphaFoldDB" id="A0AAJ5FIL5"/>
<feature type="chain" id="PRO_5042476520" description="Outer membrane protein" evidence="9">
    <location>
        <begin position="23"/>
        <end position="663"/>
    </location>
</feature>
<evidence type="ECO:0000259" key="10">
    <source>
        <dbReference type="Pfam" id="PF05737"/>
    </source>
</evidence>
<keyword evidence="4" id="KW-0964">Secreted</keyword>
<dbReference type="SUPFAM" id="SSF49478">
    <property type="entry name" value="Cna protein B-type domain"/>
    <property type="match status" value="2"/>
</dbReference>
<accession>A0AAJ5FIL5</accession>
<dbReference type="Gene3D" id="2.60.40.1280">
    <property type="match status" value="1"/>
</dbReference>
<evidence type="ECO:0000256" key="5">
    <source>
        <dbReference type="ARBA" id="ARBA00022729"/>
    </source>
</evidence>
<dbReference type="InterPro" id="IPR013783">
    <property type="entry name" value="Ig-like_fold"/>
</dbReference>
<feature type="signal peptide" evidence="9">
    <location>
        <begin position="1"/>
        <end position="22"/>
    </location>
</feature>
<feature type="compositionally biased region" description="Low complexity" evidence="7">
    <location>
        <begin position="534"/>
        <end position="583"/>
    </location>
</feature>
<dbReference type="InterPro" id="IPR041033">
    <property type="entry name" value="SpaA_PFL_dom_1"/>
</dbReference>
<protein>
    <recommendedName>
        <fullName evidence="15">Outer membrane protein</fullName>
    </recommendedName>
</protein>
<feature type="transmembrane region" description="Helical" evidence="8">
    <location>
        <begin position="640"/>
        <end position="659"/>
    </location>
</feature>
<dbReference type="InterPro" id="IPR011252">
    <property type="entry name" value="Fibrogen-bd_dom1"/>
</dbReference>
<keyword evidence="8" id="KW-1133">Transmembrane helix</keyword>
<gene>
    <name evidence="13" type="ORF">DIS17_05565</name>
</gene>
<organism evidence="13 14">
    <name type="scientific">Levilactobacillus brevis</name>
    <name type="common">Lactobacillus brevis</name>
    <dbReference type="NCBI Taxonomy" id="1580"/>
    <lineage>
        <taxon>Bacteria</taxon>
        <taxon>Bacillati</taxon>
        <taxon>Bacillota</taxon>
        <taxon>Bacilli</taxon>
        <taxon>Lactobacillales</taxon>
        <taxon>Lactobacillaceae</taxon>
        <taxon>Levilactobacillus</taxon>
    </lineage>
</organism>
<feature type="domain" description="Collagen binding" evidence="10">
    <location>
        <begin position="158"/>
        <end position="276"/>
    </location>
</feature>
<evidence type="ECO:0000259" key="11">
    <source>
        <dbReference type="Pfam" id="PF17802"/>
    </source>
</evidence>
<keyword evidence="6" id="KW-0572">Peptidoglycan-anchor</keyword>
<comment type="caution">
    <text evidence="13">The sequence shown here is derived from an EMBL/GenBank/DDBJ whole genome shotgun (WGS) entry which is preliminary data.</text>
</comment>
<dbReference type="GO" id="GO:0007155">
    <property type="term" value="P:cell adhesion"/>
    <property type="evidence" value="ECO:0007669"/>
    <property type="project" value="InterPro"/>
</dbReference>
<dbReference type="PANTHER" id="PTHR36108">
    <property type="entry name" value="COLOSSIN-B-RELATED"/>
    <property type="match status" value="1"/>
</dbReference>
<feature type="domain" description="SpaA-like prealbumin fold" evidence="11">
    <location>
        <begin position="397"/>
        <end position="484"/>
    </location>
</feature>
<feature type="compositionally biased region" description="Pro residues" evidence="7">
    <location>
        <begin position="519"/>
        <end position="533"/>
    </location>
</feature>
<dbReference type="EMBL" id="QFDK01000005">
    <property type="protein sequence ID" value="TOZ04425.1"/>
    <property type="molecule type" value="Genomic_DNA"/>
</dbReference>
<keyword evidence="3" id="KW-0134">Cell wall</keyword>
<evidence type="ECO:0008006" key="15">
    <source>
        <dbReference type="Google" id="ProtNLM"/>
    </source>
</evidence>
<evidence type="ECO:0000256" key="7">
    <source>
        <dbReference type="SAM" id="MobiDB-lite"/>
    </source>
</evidence>
<dbReference type="GO" id="GO:0005518">
    <property type="term" value="F:collagen binding"/>
    <property type="evidence" value="ECO:0007669"/>
    <property type="project" value="InterPro"/>
</dbReference>
<dbReference type="Gene3D" id="2.60.40.740">
    <property type="match status" value="1"/>
</dbReference>
<evidence type="ECO:0000313" key="14">
    <source>
        <dbReference type="Proteomes" id="UP000785759"/>
    </source>
</evidence>
<keyword evidence="8" id="KW-0812">Transmembrane</keyword>
<evidence type="ECO:0000256" key="9">
    <source>
        <dbReference type="SAM" id="SignalP"/>
    </source>
</evidence>
<keyword evidence="8" id="KW-0472">Membrane</keyword>
<dbReference type="Pfam" id="PF17961">
    <property type="entry name" value="Big_8"/>
    <property type="match status" value="1"/>
</dbReference>